<feature type="transmembrane region" description="Helical" evidence="1">
    <location>
        <begin position="7"/>
        <end position="30"/>
    </location>
</feature>
<protein>
    <submittedName>
        <fullName evidence="2">Uncharacterized protein</fullName>
    </submittedName>
</protein>
<dbReference type="EMBL" id="CYZV01000058">
    <property type="protein sequence ID" value="CUO81845.1"/>
    <property type="molecule type" value="Genomic_DNA"/>
</dbReference>
<keyword evidence="1" id="KW-0812">Transmembrane</keyword>
<keyword evidence="1" id="KW-0472">Membrane</keyword>
<evidence type="ECO:0000313" key="2">
    <source>
        <dbReference type="EMBL" id="CUO81845.1"/>
    </source>
</evidence>
<gene>
    <name evidence="2" type="ORF">ERS852470_03456</name>
</gene>
<dbReference type="Proteomes" id="UP000095558">
    <property type="component" value="Unassembled WGS sequence"/>
</dbReference>
<name>A0A174I9Y5_9CLOT</name>
<evidence type="ECO:0000313" key="3">
    <source>
        <dbReference type="Proteomes" id="UP000095558"/>
    </source>
</evidence>
<proteinExistence type="predicted"/>
<reference evidence="2 3" key="1">
    <citation type="submission" date="2015-09" db="EMBL/GenBank/DDBJ databases">
        <authorList>
            <consortium name="Pathogen Informatics"/>
        </authorList>
    </citation>
    <scope>NUCLEOTIDE SEQUENCE [LARGE SCALE GENOMIC DNA]</scope>
    <source>
        <strain evidence="2 3">2789STDY5834855</strain>
    </source>
</reference>
<sequence>MFDIFKYVIIFILPSVVMALAIHSLVTVIFKNPLPTIPIMILYILYSNIGAEILEGNIHYKTHPLSIFIRFPEIFFETKISLGMYINQISLLIVSILIFMIATVVWKRRRF</sequence>
<keyword evidence="1" id="KW-1133">Transmembrane helix</keyword>
<feature type="transmembrane region" description="Helical" evidence="1">
    <location>
        <begin position="85"/>
        <end position="106"/>
    </location>
</feature>
<evidence type="ECO:0000256" key="1">
    <source>
        <dbReference type="SAM" id="Phobius"/>
    </source>
</evidence>
<accession>A0A174I9Y5</accession>
<organism evidence="2 3">
    <name type="scientific">Clostridium disporicum</name>
    <dbReference type="NCBI Taxonomy" id="84024"/>
    <lineage>
        <taxon>Bacteria</taxon>
        <taxon>Bacillati</taxon>
        <taxon>Bacillota</taxon>
        <taxon>Clostridia</taxon>
        <taxon>Eubacteriales</taxon>
        <taxon>Clostridiaceae</taxon>
        <taxon>Clostridium</taxon>
    </lineage>
</organism>
<dbReference type="AlphaFoldDB" id="A0A174I9Y5"/>